<proteinExistence type="predicted"/>
<protein>
    <submittedName>
        <fullName evidence="2">Uncharacterized protein</fullName>
    </submittedName>
</protein>
<sequence length="286" mass="32121">MIVSLAVLVPCLALTLIFLVLYVRTHHQTHTDFELTELDESMDTYKVGPSINSLVPRVDEADSKSFRHFTGFYRQTTTKKAAFSSNFACFFAQLTLLLIMLLFTSSPLNQSCMLPLYQKPRLEDDAIDDDNKRTSKESQSEMLCSEVDHFPTHSSLLESNLCRPATSDYAEVQSNFPNPVEDRGDYFAYTSTTPAPFHSVSIATATNSQQNVKLADMEDSLKLVKHQNRVCPPRSPSTSGARRFGSLAAYRMDLKAGITKATSKTALLEEFNCSTCPLTQRRRCMR</sequence>
<dbReference type="EMBL" id="CAAALY010281292">
    <property type="protein sequence ID" value="VEL43429.1"/>
    <property type="molecule type" value="Genomic_DNA"/>
</dbReference>
<dbReference type="Proteomes" id="UP000784294">
    <property type="component" value="Unassembled WGS sequence"/>
</dbReference>
<evidence type="ECO:0000313" key="3">
    <source>
        <dbReference type="Proteomes" id="UP000784294"/>
    </source>
</evidence>
<feature type="transmembrane region" description="Helical" evidence="1">
    <location>
        <begin position="6"/>
        <end position="23"/>
    </location>
</feature>
<accession>A0A3S5BWK3</accession>
<name>A0A3S5BWK3_9PLAT</name>
<gene>
    <name evidence="2" type="ORF">PXEA_LOCUS36869</name>
</gene>
<evidence type="ECO:0000256" key="1">
    <source>
        <dbReference type="SAM" id="Phobius"/>
    </source>
</evidence>
<organism evidence="2 3">
    <name type="scientific">Protopolystoma xenopodis</name>
    <dbReference type="NCBI Taxonomy" id="117903"/>
    <lineage>
        <taxon>Eukaryota</taxon>
        <taxon>Metazoa</taxon>
        <taxon>Spiralia</taxon>
        <taxon>Lophotrochozoa</taxon>
        <taxon>Platyhelminthes</taxon>
        <taxon>Monogenea</taxon>
        <taxon>Polyopisthocotylea</taxon>
        <taxon>Polystomatidea</taxon>
        <taxon>Polystomatidae</taxon>
        <taxon>Protopolystoma</taxon>
    </lineage>
</organism>
<keyword evidence="3" id="KW-1185">Reference proteome</keyword>
<comment type="caution">
    <text evidence="2">The sequence shown here is derived from an EMBL/GenBank/DDBJ whole genome shotgun (WGS) entry which is preliminary data.</text>
</comment>
<keyword evidence="1" id="KW-0812">Transmembrane</keyword>
<evidence type="ECO:0000313" key="2">
    <source>
        <dbReference type="EMBL" id="VEL43429.1"/>
    </source>
</evidence>
<reference evidence="2" key="1">
    <citation type="submission" date="2018-11" db="EMBL/GenBank/DDBJ databases">
        <authorList>
            <consortium name="Pathogen Informatics"/>
        </authorList>
    </citation>
    <scope>NUCLEOTIDE SEQUENCE</scope>
</reference>
<keyword evidence="1" id="KW-1133">Transmembrane helix</keyword>
<dbReference type="AlphaFoldDB" id="A0A3S5BWK3"/>
<feature type="transmembrane region" description="Helical" evidence="1">
    <location>
        <begin position="83"/>
        <end position="103"/>
    </location>
</feature>
<keyword evidence="1" id="KW-0472">Membrane</keyword>